<reference evidence="2 3" key="1">
    <citation type="submission" date="2018-07" db="EMBL/GenBank/DDBJ databases">
        <title>Genomic Encyclopedia of Type Strains, Phase IV (KMG-IV): sequencing the most valuable type-strain genomes for metagenomic binning, comparative biology and taxonomic classification.</title>
        <authorList>
            <person name="Goeker M."/>
        </authorList>
    </citation>
    <scope>NUCLEOTIDE SEQUENCE [LARGE SCALE GENOMIC DNA]</scope>
    <source>
        <strain evidence="2 3">DSM 27016</strain>
    </source>
</reference>
<accession>A0A369APV3</accession>
<dbReference type="InterPro" id="IPR004038">
    <property type="entry name" value="Ribosomal_eL8/eL30/eS12/Gad45"/>
</dbReference>
<dbReference type="OrthoDB" id="9794863at2"/>
<gene>
    <name evidence="2" type="ORF">DFR58_12548</name>
</gene>
<dbReference type="RefSeq" id="WP_114299153.1">
    <property type="nucleotide sequence ID" value="NZ_QPJT01000025.1"/>
</dbReference>
<comment type="caution">
    <text evidence="2">The sequence shown here is derived from an EMBL/GenBank/DDBJ whole genome shotgun (WGS) entry which is preliminary data.</text>
</comment>
<keyword evidence="2" id="KW-0687">Ribonucleoprotein</keyword>
<protein>
    <submittedName>
        <fullName evidence="2">LSU ribosomal protein L7AE</fullName>
    </submittedName>
</protein>
<sequence>MVDKIYSFLGLATKAGKLLSGEDACERALKSEKACLIIVSEEASENTKKKFSDSCAYKGVDIRFFGRKELLGRYIGKEMRVVIAILERGFAGHLMEMIDGMYLQNGGE</sequence>
<evidence type="ECO:0000313" key="2">
    <source>
        <dbReference type="EMBL" id="RCX11402.1"/>
    </source>
</evidence>
<dbReference type="AlphaFoldDB" id="A0A369APV3"/>
<dbReference type="EMBL" id="QPJT01000025">
    <property type="protein sequence ID" value="RCX11402.1"/>
    <property type="molecule type" value="Genomic_DNA"/>
</dbReference>
<keyword evidence="2" id="KW-0689">Ribosomal protein</keyword>
<keyword evidence="3" id="KW-1185">Reference proteome</keyword>
<dbReference type="Proteomes" id="UP000253034">
    <property type="component" value="Unassembled WGS sequence"/>
</dbReference>
<feature type="domain" description="Ribosomal protein eL8/eL30/eS12/Gadd45" evidence="1">
    <location>
        <begin position="3"/>
        <end position="89"/>
    </location>
</feature>
<name>A0A369APV3_9FIRM</name>
<dbReference type="SUPFAM" id="SSF55315">
    <property type="entry name" value="L30e-like"/>
    <property type="match status" value="1"/>
</dbReference>
<dbReference type="Pfam" id="PF01248">
    <property type="entry name" value="Ribosomal_L7Ae"/>
    <property type="match status" value="1"/>
</dbReference>
<evidence type="ECO:0000313" key="3">
    <source>
        <dbReference type="Proteomes" id="UP000253034"/>
    </source>
</evidence>
<organism evidence="2 3">
    <name type="scientific">Anaerobacterium chartisolvens</name>
    <dbReference type="NCBI Taxonomy" id="1297424"/>
    <lineage>
        <taxon>Bacteria</taxon>
        <taxon>Bacillati</taxon>
        <taxon>Bacillota</taxon>
        <taxon>Clostridia</taxon>
        <taxon>Eubacteriales</taxon>
        <taxon>Oscillospiraceae</taxon>
        <taxon>Anaerobacterium</taxon>
    </lineage>
</organism>
<evidence type="ECO:0000259" key="1">
    <source>
        <dbReference type="Pfam" id="PF01248"/>
    </source>
</evidence>
<proteinExistence type="predicted"/>
<dbReference type="Gene3D" id="3.30.1330.30">
    <property type="match status" value="1"/>
</dbReference>
<dbReference type="InterPro" id="IPR029064">
    <property type="entry name" value="Ribosomal_eL30-like_sf"/>
</dbReference>
<dbReference type="GO" id="GO:0005840">
    <property type="term" value="C:ribosome"/>
    <property type="evidence" value="ECO:0007669"/>
    <property type="project" value="UniProtKB-KW"/>
</dbReference>